<dbReference type="EMBL" id="AM286690">
    <property type="protein sequence ID" value="CAL17381.1"/>
    <property type="molecule type" value="Genomic_DNA"/>
</dbReference>
<evidence type="ECO:0000313" key="6">
    <source>
        <dbReference type="EMBL" id="CAL17381.1"/>
    </source>
</evidence>
<dbReference type="GO" id="GO:0046872">
    <property type="term" value="F:metal ion binding"/>
    <property type="evidence" value="ECO:0007669"/>
    <property type="project" value="UniProtKB-KW"/>
</dbReference>
<evidence type="ECO:0000259" key="5">
    <source>
        <dbReference type="PROSITE" id="PS51352"/>
    </source>
</evidence>
<dbReference type="SUPFAM" id="SSF52833">
    <property type="entry name" value="Thioredoxin-like"/>
    <property type="match status" value="1"/>
</dbReference>
<feature type="binding site" evidence="3">
    <location>
        <position position="173"/>
    </location>
    <ligand>
        <name>Cu cation</name>
        <dbReference type="ChEBI" id="CHEBI:23378"/>
    </ligand>
</feature>
<dbReference type="FunFam" id="3.40.30.10:FF:000013">
    <property type="entry name" value="Blast:Protein SCO1 homolog, mitochondrial"/>
    <property type="match status" value="1"/>
</dbReference>
<evidence type="ECO:0000256" key="3">
    <source>
        <dbReference type="PIRSR" id="PIRSR603782-1"/>
    </source>
</evidence>
<dbReference type="InterPro" id="IPR036249">
    <property type="entry name" value="Thioredoxin-like_sf"/>
</dbReference>
<reference evidence="6 7" key="1">
    <citation type="journal article" date="2006" name="Nat. Biotechnol.">
        <title>Genome sequence of the ubiquitous hydrocarbon-degrading marine bacterium Alcanivorax borkumensis.</title>
        <authorList>
            <person name="Schneiker S."/>
            <person name="Martins dos Santos V.A.P."/>
            <person name="Bartels D."/>
            <person name="Bekel T."/>
            <person name="Brecht M."/>
            <person name="Buhrmester J."/>
            <person name="Chernikova T.N."/>
            <person name="Denaro R."/>
            <person name="Ferrer M."/>
            <person name="Gertler C."/>
            <person name="Goesmann A."/>
            <person name="Golyshina O.V."/>
            <person name="Kaminski F."/>
            <person name="Khachane A.N."/>
            <person name="Lang S."/>
            <person name="Linke B."/>
            <person name="McHardy A.C."/>
            <person name="Meyer F."/>
            <person name="Nechitaylo T."/>
            <person name="Puehler A."/>
            <person name="Regenhardt D."/>
            <person name="Rupp O."/>
            <person name="Sabirova J.S."/>
            <person name="Selbitschka W."/>
            <person name="Yakimov M.M."/>
            <person name="Timmis K.N."/>
            <person name="Vorhoelter F.-J."/>
            <person name="Weidner S."/>
            <person name="Kaiser O."/>
            <person name="Golyshin P.N."/>
        </authorList>
    </citation>
    <scope>NUCLEOTIDE SEQUENCE [LARGE SCALE GENOMIC DNA]</scope>
    <source>
        <strain evidence="7">ATCC 700651 / DSM 11573 / NCIMB 13689 / SK2</strain>
    </source>
</reference>
<proteinExistence type="inferred from homology"/>
<dbReference type="PANTHER" id="PTHR12151:SF25">
    <property type="entry name" value="LINALOOL DEHYDRATASE_ISOMERASE DOMAIN-CONTAINING PROTEIN"/>
    <property type="match status" value="1"/>
</dbReference>
<feature type="disulfide bond" description="Redox-active" evidence="4">
    <location>
        <begin position="82"/>
        <end position="86"/>
    </location>
</feature>
<comment type="similarity">
    <text evidence="1">Belongs to the SCO1/2 family.</text>
</comment>
<dbReference type="eggNOG" id="COG1999">
    <property type="taxonomic scope" value="Bacteria"/>
</dbReference>
<dbReference type="KEGG" id="abo:ABO_1933"/>
<dbReference type="Proteomes" id="UP000008871">
    <property type="component" value="Chromosome"/>
</dbReference>
<protein>
    <submittedName>
        <fullName evidence="6">Sco1/SenC family protein, putative</fullName>
    </submittedName>
</protein>
<dbReference type="HOGENOM" id="CLU_050131_3_1_6"/>
<keyword evidence="7" id="KW-1185">Reference proteome</keyword>
<dbReference type="PANTHER" id="PTHR12151">
    <property type="entry name" value="ELECTRON TRANSPORT PROTIN SCO1/SENC FAMILY MEMBER"/>
    <property type="match status" value="1"/>
</dbReference>
<keyword evidence="4" id="KW-1015">Disulfide bond</keyword>
<dbReference type="Pfam" id="PF02630">
    <property type="entry name" value="SCO1-SenC"/>
    <property type="match status" value="1"/>
</dbReference>
<evidence type="ECO:0000313" key="7">
    <source>
        <dbReference type="Proteomes" id="UP000008871"/>
    </source>
</evidence>
<keyword evidence="2 3" id="KW-0186">Copper</keyword>
<evidence type="ECO:0000256" key="1">
    <source>
        <dbReference type="ARBA" id="ARBA00010996"/>
    </source>
</evidence>
<name>Q0VN67_ALCBS</name>
<dbReference type="InterPro" id="IPR013766">
    <property type="entry name" value="Thioredoxin_domain"/>
</dbReference>
<evidence type="ECO:0000256" key="2">
    <source>
        <dbReference type="ARBA" id="ARBA00023008"/>
    </source>
</evidence>
<evidence type="ECO:0000256" key="4">
    <source>
        <dbReference type="PIRSR" id="PIRSR603782-2"/>
    </source>
</evidence>
<feature type="binding site" evidence="3">
    <location>
        <position position="86"/>
    </location>
    <ligand>
        <name>Cu cation</name>
        <dbReference type="ChEBI" id="CHEBI:23378"/>
    </ligand>
</feature>
<feature type="binding site" evidence="3">
    <location>
        <position position="82"/>
    </location>
    <ligand>
        <name>Cu cation</name>
        <dbReference type="ChEBI" id="CHEBI:23378"/>
    </ligand>
</feature>
<keyword evidence="3" id="KW-0479">Metal-binding</keyword>
<dbReference type="AlphaFoldDB" id="Q0VN67"/>
<dbReference type="CDD" id="cd02968">
    <property type="entry name" value="SCO"/>
    <property type="match status" value="1"/>
</dbReference>
<dbReference type="STRING" id="393595.ABO_1933"/>
<gene>
    <name evidence="6" type="ordered locus">ABO_1933</name>
</gene>
<dbReference type="InterPro" id="IPR003782">
    <property type="entry name" value="SCO1/SenC"/>
</dbReference>
<accession>Q0VN67</accession>
<sequence>MGADYSADCGKLRTGGIMGKLLYVLPLLVALMLAGCGKQESDLPVNTRLGGDFTLTDQNGAPFQAEKLKGKVSILFFGYTHCPDICPAVLAQVAQVYRHLEEDGVADQVQPVFITFDPERDTVAHLKEYLPWFKADMIGLTGSLEQIREVAKQYGVVFIKDQEAGEQGYLFTHSDYIYLLDEQARVRKLYPADFKIDEVVTDVESLL</sequence>
<organism evidence="6 7">
    <name type="scientific">Alcanivorax borkumensis (strain ATCC 700651 / DSM 11573 / NCIMB 13689 / SK2)</name>
    <dbReference type="NCBI Taxonomy" id="393595"/>
    <lineage>
        <taxon>Bacteria</taxon>
        <taxon>Pseudomonadati</taxon>
        <taxon>Pseudomonadota</taxon>
        <taxon>Gammaproteobacteria</taxon>
        <taxon>Oceanospirillales</taxon>
        <taxon>Alcanivoracaceae</taxon>
        <taxon>Alcanivorax</taxon>
    </lineage>
</organism>
<feature type="domain" description="Thioredoxin" evidence="5">
    <location>
        <begin position="44"/>
        <end position="207"/>
    </location>
</feature>
<dbReference type="PROSITE" id="PS51352">
    <property type="entry name" value="THIOREDOXIN_2"/>
    <property type="match status" value="1"/>
</dbReference>
<dbReference type="Gene3D" id="3.40.30.10">
    <property type="entry name" value="Glutaredoxin"/>
    <property type="match status" value="1"/>
</dbReference>